<dbReference type="SUPFAM" id="SSF57701">
    <property type="entry name" value="Zn2/Cys6 DNA-binding domain"/>
    <property type="match status" value="1"/>
</dbReference>
<dbReference type="SMART" id="SM00066">
    <property type="entry name" value="GAL4"/>
    <property type="match status" value="1"/>
</dbReference>
<evidence type="ECO:0000256" key="3">
    <source>
        <dbReference type="ARBA" id="ARBA00023242"/>
    </source>
</evidence>
<evidence type="ECO:0000256" key="1">
    <source>
        <dbReference type="ARBA" id="ARBA00004123"/>
    </source>
</evidence>
<dbReference type="Proteomes" id="UP001365542">
    <property type="component" value="Unassembled WGS sequence"/>
</dbReference>
<evidence type="ECO:0000259" key="6">
    <source>
        <dbReference type="PROSITE" id="PS50048"/>
    </source>
</evidence>
<dbReference type="PROSITE" id="PS00463">
    <property type="entry name" value="ZN2_CY6_FUNGAL_1"/>
    <property type="match status" value="1"/>
</dbReference>
<dbReference type="EMBL" id="JAVHJO010000005">
    <property type="protein sequence ID" value="KAK6540213.1"/>
    <property type="molecule type" value="Genomic_DNA"/>
</dbReference>
<dbReference type="InterPro" id="IPR036864">
    <property type="entry name" value="Zn2-C6_fun-type_DNA-bd_sf"/>
</dbReference>
<comment type="caution">
    <text evidence="7">The sequence shown here is derived from an EMBL/GenBank/DDBJ whole genome shotgun (WGS) entry which is preliminary data.</text>
</comment>
<keyword evidence="3" id="KW-0539">Nucleus</keyword>
<evidence type="ECO:0000256" key="5">
    <source>
        <dbReference type="SAM" id="MobiDB-lite"/>
    </source>
</evidence>
<protein>
    <recommendedName>
        <fullName evidence="6">Zn(2)-C6 fungal-type domain-containing protein</fullName>
    </recommendedName>
</protein>
<dbReference type="AlphaFoldDB" id="A0AAV9XK46"/>
<dbReference type="GO" id="GO:0005634">
    <property type="term" value="C:nucleus"/>
    <property type="evidence" value="ECO:0007669"/>
    <property type="project" value="UniProtKB-SubCell"/>
</dbReference>
<gene>
    <name evidence="7" type="ORF">TWF694_009030</name>
</gene>
<dbReference type="GO" id="GO:0000981">
    <property type="term" value="F:DNA-binding transcription factor activity, RNA polymerase II-specific"/>
    <property type="evidence" value="ECO:0007669"/>
    <property type="project" value="InterPro"/>
</dbReference>
<keyword evidence="2" id="KW-0479">Metal-binding</keyword>
<dbReference type="GO" id="GO:0003677">
    <property type="term" value="F:DNA binding"/>
    <property type="evidence" value="ECO:0007669"/>
    <property type="project" value="InterPro"/>
</dbReference>
<dbReference type="GO" id="GO:0006351">
    <property type="term" value="P:DNA-templated transcription"/>
    <property type="evidence" value="ECO:0007669"/>
    <property type="project" value="InterPro"/>
</dbReference>
<sequence>MAHTADMSEFTSVFRARVNLNDKRKSNRRNRQALSCLACRTRKLKCDRQYPCAACSKRGEGSSCSFANGAGPVANGSNGISKQSGTVNADAKRSEAQAKLQKLEELVQQLLQSGAVVSKPSDTEALTPKSSTEISTNPINRTTSQLDQNEESGISTKASSADKEPSAFMCYNETTGGYAGATHWSALLEQIAGVRESLETATDSNSSDTVSHLASSEDSPITDDGDLIFTSNSSNGHITVEDAVNSLPPRFIADQLLNIYNTVKFANALFIHRIKFQREYDAFWKDHSSASMMWISVLYSVMCLGAMMAKRQETPVFYDSYDIEPMQLNIKARQCLIAGHHTKNQPYVIEALIIYIYCKYQLNMESDSTLWALSGYITRIAQRLGYHRDPKRLGKRFTPLQAEMRRRTWFWVSTFDLIFSFQYGMPSIIQDEQCDTEPPGNYHDEDFDEDTIVMPPPRPPTEFTNMLYYCHKIKVTTVFRKVIRQALALKLPDYGEILQLDKDLDDIHDEIPPVMRLRGSIRDCSLTDEPNIILHRIVLELTYHKCLCVLHRSYLTFDKENPRYEYSRKRARASALRILDFQSDAYDESQPGGRLWDERWMITSLTLHDFLLASMILCLDVNEKIPNGSISCNRLINTLQKAYKIWSEKKHVSKDAFHASNVLGAMLARIASTAPEQKANMIRVGTPTPSASTLQIPWLGNSVTYIPMNKNTTPALNGLGPNVGGGLTSTPQTVLPFHRMIITNDMVGAAGGDVQDRAEQPGEFVPREITAREEAFGLGFGNDVYPMIESFQPLDFDTLMGESGNFDWGLVDRYLFDKGGSSEERSNSDASMQVPAQDDLMGDCRQFISSPARAEDGVTGEFSFN</sequence>
<reference evidence="7 8" key="1">
    <citation type="submission" date="2019-10" db="EMBL/GenBank/DDBJ databases">
        <authorList>
            <person name="Palmer J.M."/>
        </authorList>
    </citation>
    <scope>NUCLEOTIDE SEQUENCE [LARGE SCALE GENOMIC DNA]</scope>
    <source>
        <strain evidence="7 8">TWF694</strain>
    </source>
</reference>
<evidence type="ECO:0000313" key="8">
    <source>
        <dbReference type="Proteomes" id="UP001365542"/>
    </source>
</evidence>
<dbReference type="SMART" id="SM00906">
    <property type="entry name" value="Fungal_trans"/>
    <property type="match status" value="1"/>
</dbReference>
<dbReference type="InterPro" id="IPR050613">
    <property type="entry name" value="Sec_Metabolite_Reg"/>
</dbReference>
<dbReference type="Gene3D" id="4.10.240.10">
    <property type="entry name" value="Zn(2)-C6 fungal-type DNA-binding domain"/>
    <property type="match status" value="1"/>
</dbReference>
<accession>A0AAV9XK46</accession>
<name>A0AAV9XK46_9PEZI</name>
<feature type="region of interest" description="Disordered" evidence="5">
    <location>
        <begin position="199"/>
        <end position="219"/>
    </location>
</feature>
<feature type="coiled-coil region" evidence="4">
    <location>
        <begin position="86"/>
        <end position="113"/>
    </location>
</feature>
<feature type="domain" description="Zn(2)-C6 fungal-type" evidence="6">
    <location>
        <begin position="35"/>
        <end position="66"/>
    </location>
</feature>
<feature type="region of interest" description="Disordered" evidence="5">
    <location>
        <begin position="119"/>
        <end position="162"/>
    </location>
</feature>
<dbReference type="InterPro" id="IPR007219">
    <property type="entry name" value="XnlR_reg_dom"/>
</dbReference>
<dbReference type="InterPro" id="IPR001138">
    <property type="entry name" value="Zn2Cys6_DnaBD"/>
</dbReference>
<feature type="compositionally biased region" description="Polar residues" evidence="5">
    <location>
        <begin position="128"/>
        <end position="159"/>
    </location>
</feature>
<dbReference type="GO" id="GO:0008270">
    <property type="term" value="F:zinc ion binding"/>
    <property type="evidence" value="ECO:0007669"/>
    <property type="project" value="InterPro"/>
</dbReference>
<dbReference type="PANTHER" id="PTHR31001">
    <property type="entry name" value="UNCHARACTERIZED TRANSCRIPTIONAL REGULATORY PROTEIN"/>
    <property type="match status" value="1"/>
</dbReference>
<evidence type="ECO:0000256" key="4">
    <source>
        <dbReference type="SAM" id="Coils"/>
    </source>
</evidence>
<comment type="subcellular location">
    <subcellularLocation>
        <location evidence="1">Nucleus</location>
    </subcellularLocation>
</comment>
<dbReference type="PANTHER" id="PTHR31001:SF49">
    <property type="entry name" value="ZN(II)2CYS6 TRANSCRIPTION FACTOR (EUROFUNG)"/>
    <property type="match status" value="1"/>
</dbReference>
<proteinExistence type="predicted"/>
<keyword evidence="8" id="KW-1185">Reference proteome</keyword>
<organism evidence="7 8">
    <name type="scientific">Orbilia ellipsospora</name>
    <dbReference type="NCBI Taxonomy" id="2528407"/>
    <lineage>
        <taxon>Eukaryota</taxon>
        <taxon>Fungi</taxon>
        <taxon>Dikarya</taxon>
        <taxon>Ascomycota</taxon>
        <taxon>Pezizomycotina</taxon>
        <taxon>Orbiliomycetes</taxon>
        <taxon>Orbiliales</taxon>
        <taxon>Orbiliaceae</taxon>
        <taxon>Orbilia</taxon>
    </lineage>
</organism>
<dbReference type="Pfam" id="PF00172">
    <property type="entry name" value="Zn_clus"/>
    <property type="match status" value="1"/>
</dbReference>
<evidence type="ECO:0000313" key="7">
    <source>
        <dbReference type="EMBL" id="KAK6540213.1"/>
    </source>
</evidence>
<dbReference type="Pfam" id="PF04082">
    <property type="entry name" value="Fungal_trans"/>
    <property type="match status" value="1"/>
</dbReference>
<dbReference type="CDD" id="cd12148">
    <property type="entry name" value="fungal_TF_MHR"/>
    <property type="match status" value="1"/>
</dbReference>
<evidence type="ECO:0000256" key="2">
    <source>
        <dbReference type="ARBA" id="ARBA00022723"/>
    </source>
</evidence>
<keyword evidence="4" id="KW-0175">Coiled coil</keyword>
<dbReference type="PROSITE" id="PS50048">
    <property type="entry name" value="ZN2_CY6_FUNGAL_2"/>
    <property type="match status" value="1"/>
</dbReference>
<dbReference type="CDD" id="cd00067">
    <property type="entry name" value="GAL4"/>
    <property type="match status" value="1"/>
</dbReference>